<sequence length="689" mass="78651">MTRSGGEADKIGNHYESVWTVDVFLDLHRGRYCEMEIESYGEDSLGVEFQATTESGIIEFHSVKRQSQLKEWSISKLSGPAPSTGRSILGDLSEKLDRHPTAHLKFISATGANHLRELAERARNVKDASEFRTILSNILTNQFNILVRNLTSGDEENCLSILKAIEAIPRGHDDLIRSVDRRIDEYFHRIDQAVISPANLRRELAEFATRNLGRKLTTSDVRDQVRSLGYGVRDWKNNQGIRDLQEKTNCAYRSVAEAELINGETIVRTEAESILGRLVDSLCRGVLVKAPAGFGKSCVLTQVVSGLVEKEFEFLCIRMDNFSPCRTTKQLGHQLDLPDSPARVLAGIADGATCVLLIDQLDAMSMVSGRHFSMWDVFQELLREVANYPNMKLLVACRDFDLEHDPRLRGLASKSSGFDQIELGKLSREQITQSIARAGHETIQLNEKQNEILACPFHLLLFLEGDPNKPFSTTSDLYDAYWERKRAKLKERLGRRPAWNEVIAYLTKRMSEDQLLFAPAIGVDDHSDDVAAMVSEHVLVRSRESLRFFHESFFDYAFARQFCRSQASITELLEASEQHLFRRSQVRQILAFRRGSDRARYLVDLKNLLESEKVRFHIKRMVASTLAQISEPTVDEWRIIEPYFLETDLSRYVSSACRGHVGWFDILHDHGYFKKWLESSEKVWIRDGE</sequence>
<reference evidence="1 2" key="1">
    <citation type="submission" date="2019-02" db="EMBL/GenBank/DDBJ databases">
        <title>Deep-cultivation of Planctomycetes and their phenomic and genomic characterization uncovers novel biology.</title>
        <authorList>
            <person name="Wiegand S."/>
            <person name="Jogler M."/>
            <person name="Boedeker C."/>
            <person name="Pinto D."/>
            <person name="Vollmers J."/>
            <person name="Rivas-Marin E."/>
            <person name="Kohn T."/>
            <person name="Peeters S.H."/>
            <person name="Heuer A."/>
            <person name="Rast P."/>
            <person name="Oberbeckmann S."/>
            <person name="Bunk B."/>
            <person name="Jeske O."/>
            <person name="Meyerdierks A."/>
            <person name="Storesund J.E."/>
            <person name="Kallscheuer N."/>
            <person name="Luecker S."/>
            <person name="Lage O.M."/>
            <person name="Pohl T."/>
            <person name="Merkel B.J."/>
            <person name="Hornburger P."/>
            <person name="Mueller R.-W."/>
            <person name="Bruemmer F."/>
            <person name="Labrenz M."/>
            <person name="Spormann A.M."/>
            <person name="Op den Camp H."/>
            <person name="Overmann J."/>
            <person name="Amann R."/>
            <person name="Jetten M.S.M."/>
            <person name="Mascher T."/>
            <person name="Medema M.H."/>
            <person name="Devos D.P."/>
            <person name="Kaster A.-K."/>
            <person name="Ovreas L."/>
            <person name="Rohde M."/>
            <person name="Galperin M.Y."/>
            <person name="Jogler C."/>
        </authorList>
    </citation>
    <scope>NUCLEOTIDE SEQUENCE [LARGE SCALE GENOMIC DNA]</scope>
    <source>
        <strain evidence="1 2">Pla85_3_4</strain>
    </source>
</reference>
<dbReference type="Proteomes" id="UP000317648">
    <property type="component" value="Chromosome"/>
</dbReference>
<dbReference type="OrthoDB" id="219466at2"/>
<evidence type="ECO:0008006" key="3">
    <source>
        <dbReference type="Google" id="ProtNLM"/>
    </source>
</evidence>
<name>A0A518DKA2_9BACT</name>
<keyword evidence="2" id="KW-1185">Reference proteome</keyword>
<dbReference type="SUPFAM" id="SSF52540">
    <property type="entry name" value="P-loop containing nucleoside triphosphate hydrolases"/>
    <property type="match status" value="1"/>
</dbReference>
<dbReference type="EMBL" id="CP036433">
    <property type="protein sequence ID" value="QDU92260.1"/>
    <property type="molecule type" value="Genomic_DNA"/>
</dbReference>
<dbReference type="KEGG" id="lcre:Pla8534_00050"/>
<accession>A0A518DKA2</accession>
<evidence type="ECO:0000313" key="1">
    <source>
        <dbReference type="EMBL" id="QDU92260.1"/>
    </source>
</evidence>
<evidence type="ECO:0000313" key="2">
    <source>
        <dbReference type="Proteomes" id="UP000317648"/>
    </source>
</evidence>
<dbReference type="AlphaFoldDB" id="A0A518DKA2"/>
<proteinExistence type="predicted"/>
<gene>
    <name evidence="1" type="ORF">Pla8534_00050</name>
</gene>
<organism evidence="1 2">
    <name type="scientific">Lignipirellula cremea</name>
    <dbReference type="NCBI Taxonomy" id="2528010"/>
    <lineage>
        <taxon>Bacteria</taxon>
        <taxon>Pseudomonadati</taxon>
        <taxon>Planctomycetota</taxon>
        <taxon>Planctomycetia</taxon>
        <taxon>Pirellulales</taxon>
        <taxon>Pirellulaceae</taxon>
        <taxon>Lignipirellula</taxon>
    </lineage>
</organism>
<dbReference type="RefSeq" id="WP_145048047.1">
    <property type="nucleotide sequence ID" value="NZ_CP036433.1"/>
</dbReference>
<dbReference type="InterPro" id="IPR027417">
    <property type="entry name" value="P-loop_NTPase"/>
</dbReference>
<protein>
    <recommendedName>
        <fullName evidence="3">ATPase AAA-type core domain-containing protein</fullName>
    </recommendedName>
</protein>